<dbReference type="EMBL" id="PFOB01000011">
    <property type="protein sequence ID" value="PIZ63859.1"/>
    <property type="molecule type" value="Genomic_DNA"/>
</dbReference>
<dbReference type="AlphaFoldDB" id="A0A2M7U1C5"/>
<name>A0A2M7U1C5_9BACT</name>
<organism evidence="1 2">
    <name type="scientific">Candidatus Roizmanbacteria bacterium CG_4_10_14_0_2_um_filter_39_13</name>
    <dbReference type="NCBI Taxonomy" id="1974825"/>
    <lineage>
        <taxon>Bacteria</taxon>
        <taxon>Candidatus Roizmaniibacteriota</taxon>
    </lineage>
</organism>
<accession>A0A2M7U1C5</accession>
<reference evidence="2" key="1">
    <citation type="submission" date="2017-09" db="EMBL/GenBank/DDBJ databases">
        <title>Depth-based differentiation of microbial function through sediment-hosted aquifers and enrichment of novel symbionts in the deep terrestrial subsurface.</title>
        <authorList>
            <person name="Probst A.J."/>
            <person name="Ladd B."/>
            <person name="Jarett J.K."/>
            <person name="Geller-Mcgrath D.E."/>
            <person name="Sieber C.M.K."/>
            <person name="Emerson J.B."/>
            <person name="Anantharaman K."/>
            <person name="Thomas B.C."/>
            <person name="Malmstrom R."/>
            <person name="Stieglmeier M."/>
            <person name="Klingl A."/>
            <person name="Woyke T."/>
            <person name="Ryan C.M."/>
            <person name="Banfield J.F."/>
        </authorList>
    </citation>
    <scope>NUCLEOTIDE SEQUENCE [LARGE SCALE GENOMIC DNA]</scope>
</reference>
<evidence type="ECO:0000313" key="1">
    <source>
        <dbReference type="EMBL" id="PIZ63859.1"/>
    </source>
</evidence>
<protein>
    <submittedName>
        <fullName evidence="1">Uncharacterized protein</fullName>
    </submittedName>
</protein>
<gene>
    <name evidence="1" type="ORF">COY16_00745</name>
</gene>
<evidence type="ECO:0000313" key="2">
    <source>
        <dbReference type="Proteomes" id="UP000228503"/>
    </source>
</evidence>
<dbReference type="Proteomes" id="UP000228503">
    <property type="component" value="Unassembled WGS sequence"/>
</dbReference>
<sequence>MTIPEFPFQSDAAFDVDFNKESLQAQRIVRRLQTGNGIVALDVDGVFLDGSSMGTDWFTDPAFATILPILDQNLDLRLITARGEMVIPSIRQMVSGGINLAGPHIIEEGHAWLMDGEVHPLVSQEYIQFFRALHVDLQNNGLVNSWQDVKHENNTFCWGDSRWQGRYSGSLWFRYQDRDFMEEKLQQKVRQLSEIASVQVDCHFNAQPQNDLSWMRIRSSEVNKAHRMHTLGLPDVYVCDGPNDRQAVAAMQPDILLPYMRNTDGVVIAVNSSPDQETADMRWVYENADITVNSHQELAFLLKIVAHSIQ</sequence>
<comment type="caution">
    <text evidence="1">The sequence shown here is derived from an EMBL/GenBank/DDBJ whole genome shotgun (WGS) entry which is preliminary data.</text>
</comment>
<proteinExistence type="predicted"/>